<reference evidence="1 2" key="1">
    <citation type="journal article" date="2015" name="Int. J. Syst. Evol. Microbiol.">
        <title>Erythrobacter atlanticus sp. nov., a bacterium from ocean sediment able to degrade polycyclic aromatic hydrocarbons.</title>
        <authorList>
            <person name="Zhuang L."/>
            <person name="Liu Y."/>
            <person name="Wang L."/>
            <person name="Wang W."/>
            <person name="Shao Z."/>
        </authorList>
    </citation>
    <scope>NUCLEOTIDE SEQUENCE [LARGE SCALE GENOMIC DNA]</scope>
    <source>
        <strain evidence="2">s21-N3</strain>
    </source>
</reference>
<sequence length="39" mass="4156">MTLTASFGTRSYVGKVRKAAKETIDAICHPCAAEMRGSP</sequence>
<proteinExistence type="predicted"/>
<protein>
    <submittedName>
        <fullName evidence="1">Uncharacterized protein</fullName>
    </submittedName>
</protein>
<gene>
    <name evidence="1" type="ORF">CP97_14779</name>
</gene>
<accession>A0A168M2A8</accession>
<dbReference type="EMBL" id="CP011310">
    <property type="protein sequence ID" value="ANC50465.1"/>
    <property type="molecule type" value="Genomic_DNA"/>
</dbReference>
<keyword evidence="2" id="KW-1185">Reference proteome</keyword>
<evidence type="ECO:0000313" key="1">
    <source>
        <dbReference type="EMBL" id="ANC50465.1"/>
    </source>
</evidence>
<organism evidence="1 2">
    <name type="scientific">Aurantiacibacter atlanticus</name>
    <dbReference type="NCBI Taxonomy" id="1648404"/>
    <lineage>
        <taxon>Bacteria</taxon>
        <taxon>Pseudomonadati</taxon>
        <taxon>Pseudomonadota</taxon>
        <taxon>Alphaproteobacteria</taxon>
        <taxon>Sphingomonadales</taxon>
        <taxon>Erythrobacteraceae</taxon>
        <taxon>Aurantiacibacter</taxon>
    </lineage>
</organism>
<evidence type="ECO:0000313" key="2">
    <source>
        <dbReference type="Proteomes" id="UP000059113"/>
    </source>
</evidence>
<reference evidence="2" key="2">
    <citation type="submission" date="2015-04" db="EMBL/GenBank/DDBJ databases">
        <title>The complete genome sequence of Erythrobacter sp. s21-N3.</title>
        <authorList>
            <person name="Zhuang L."/>
            <person name="Liu Y."/>
            <person name="Shao Z."/>
        </authorList>
    </citation>
    <scope>NUCLEOTIDE SEQUENCE [LARGE SCALE GENOMIC DNA]</scope>
    <source>
        <strain evidence="2">s21-N3</strain>
    </source>
</reference>
<dbReference type="Proteomes" id="UP000059113">
    <property type="component" value="Chromosome"/>
</dbReference>
<name>A0A168M2A8_9SPHN</name>
<dbReference type="KEGG" id="ery:CP97_14779"/>
<dbReference type="AlphaFoldDB" id="A0A168M2A8"/>